<feature type="transmembrane region" description="Helical" evidence="1">
    <location>
        <begin position="677"/>
        <end position="696"/>
    </location>
</feature>
<dbReference type="Proteomes" id="UP001642540">
    <property type="component" value="Unassembled WGS sequence"/>
</dbReference>
<dbReference type="EMBL" id="CAXLJM020000164">
    <property type="protein sequence ID" value="CAL8147404.1"/>
    <property type="molecule type" value="Genomic_DNA"/>
</dbReference>
<evidence type="ECO:0000256" key="1">
    <source>
        <dbReference type="SAM" id="Phobius"/>
    </source>
</evidence>
<keyword evidence="1" id="KW-0812">Transmembrane</keyword>
<proteinExistence type="predicted"/>
<evidence type="ECO:0000313" key="3">
    <source>
        <dbReference type="Proteomes" id="UP001642540"/>
    </source>
</evidence>
<feature type="transmembrane region" description="Helical" evidence="1">
    <location>
        <begin position="410"/>
        <end position="430"/>
    </location>
</feature>
<keyword evidence="3" id="KW-1185">Reference proteome</keyword>
<dbReference type="Gene3D" id="1.10.287.70">
    <property type="match status" value="1"/>
</dbReference>
<accession>A0ABP1SA94</accession>
<sequence length="708" mass="82466">MEIILPHLSWLIGYESCFNTIFSLNKITYEPTNQILPLVPHTYYTKLRRPTYPRTVPRLPALFGQWTVCQTISFILQFETNSHKQVSSSLQLGHDFVGFYLTYSCTDFGIFCGITFVLDETIKINNKPVAMFPLYTFYILPFTPETKKNFHLFDFRIASNCPMLQLPYKITYPIRKSGFNNLHQIVLEKHPVEITFMCKFCDPNLGIFLDRHGSKGRYPYQDFTIAFTPDNNHLSLHSSLEKLYIEATGDGKRYTYYKLALPWNIRKLGYHFEPTTWMKIISISKAENTFKVLDLKPTLDEIILSILLEETQAPLIERVEKWTTTNLFPALGAVLNIKYISIIPIESAYYNFITCHWDSPLNLLAYVQPFQWHVWLVLFASIWLTTFTIPFITAHLYSLNNESIRRINHCTIFLTLSFLITETIICAKELYGILRIRPILSLWLLTSIIITNAYKGQLNAKTTAPSKLLKVETFQELSGFNLFSKRKCDPIEIDDGQYCCEFGADLITWLGDKLNKKDFYRIISSTNKIDNITGRLPNIDFIKGYDFKTKTDGKIASLLPQLEILTTNDNDSVVYHAIQHCKRLAYVGKKSEIKTLLRELPFSCRHPMYIGKDKLFEKISAWYIQPSGGNYLIRRFRYLEESGIYYFWKKWVDIDYHPRQRCTTEGFQAMSIHSNSIVIFFMFVFGTVIAASIFLVEFQTNIFQHLID</sequence>
<reference evidence="2 3" key="1">
    <citation type="submission" date="2024-08" db="EMBL/GenBank/DDBJ databases">
        <authorList>
            <person name="Cucini C."/>
            <person name="Frati F."/>
        </authorList>
    </citation>
    <scope>NUCLEOTIDE SEQUENCE [LARGE SCALE GENOMIC DNA]</scope>
</reference>
<evidence type="ECO:0000313" key="2">
    <source>
        <dbReference type="EMBL" id="CAL8147404.1"/>
    </source>
</evidence>
<feature type="transmembrane region" description="Helical" evidence="1">
    <location>
        <begin position="372"/>
        <end position="398"/>
    </location>
</feature>
<keyword evidence="1" id="KW-0472">Membrane</keyword>
<keyword evidence="1" id="KW-1133">Transmembrane helix</keyword>
<gene>
    <name evidence="2" type="ORF">ODALV1_LOCUS31134</name>
</gene>
<name>A0ABP1SA94_9HEXA</name>
<organism evidence="2 3">
    <name type="scientific">Orchesella dallaii</name>
    <dbReference type="NCBI Taxonomy" id="48710"/>
    <lineage>
        <taxon>Eukaryota</taxon>
        <taxon>Metazoa</taxon>
        <taxon>Ecdysozoa</taxon>
        <taxon>Arthropoda</taxon>
        <taxon>Hexapoda</taxon>
        <taxon>Collembola</taxon>
        <taxon>Entomobryomorpha</taxon>
        <taxon>Entomobryoidea</taxon>
        <taxon>Orchesellidae</taxon>
        <taxon>Orchesellinae</taxon>
        <taxon>Orchesella</taxon>
    </lineage>
</organism>
<comment type="caution">
    <text evidence="2">The sequence shown here is derived from an EMBL/GenBank/DDBJ whole genome shotgun (WGS) entry which is preliminary data.</text>
</comment>
<protein>
    <submittedName>
        <fullName evidence="2">Uncharacterized protein</fullName>
    </submittedName>
</protein>